<dbReference type="AlphaFoldDB" id="A0A9W9ZDT9"/>
<dbReference type="Proteomes" id="UP001163046">
    <property type="component" value="Unassembled WGS sequence"/>
</dbReference>
<keyword evidence="1" id="KW-1133">Transmembrane helix</keyword>
<organism evidence="2 3">
    <name type="scientific">Desmophyllum pertusum</name>
    <dbReference type="NCBI Taxonomy" id="174260"/>
    <lineage>
        <taxon>Eukaryota</taxon>
        <taxon>Metazoa</taxon>
        <taxon>Cnidaria</taxon>
        <taxon>Anthozoa</taxon>
        <taxon>Hexacorallia</taxon>
        <taxon>Scleractinia</taxon>
        <taxon>Caryophylliina</taxon>
        <taxon>Caryophylliidae</taxon>
        <taxon>Desmophyllum</taxon>
    </lineage>
</organism>
<evidence type="ECO:0000256" key="1">
    <source>
        <dbReference type="SAM" id="Phobius"/>
    </source>
</evidence>
<keyword evidence="3" id="KW-1185">Reference proteome</keyword>
<keyword evidence="1" id="KW-0472">Membrane</keyword>
<protein>
    <recommendedName>
        <fullName evidence="4">Transmembrane protein</fullName>
    </recommendedName>
</protein>
<reference evidence="2" key="1">
    <citation type="submission" date="2023-01" db="EMBL/GenBank/DDBJ databases">
        <title>Genome assembly of the deep-sea coral Lophelia pertusa.</title>
        <authorList>
            <person name="Herrera S."/>
            <person name="Cordes E."/>
        </authorList>
    </citation>
    <scope>NUCLEOTIDE SEQUENCE</scope>
    <source>
        <strain evidence="2">USNM1676648</strain>
        <tissue evidence="2">Polyp</tissue>
    </source>
</reference>
<accession>A0A9W9ZDT9</accession>
<feature type="transmembrane region" description="Helical" evidence="1">
    <location>
        <begin position="12"/>
        <end position="31"/>
    </location>
</feature>
<dbReference type="EMBL" id="MU826355">
    <property type="protein sequence ID" value="KAJ7379832.1"/>
    <property type="molecule type" value="Genomic_DNA"/>
</dbReference>
<evidence type="ECO:0000313" key="3">
    <source>
        <dbReference type="Proteomes" id="UP001163046"/>
    </source>
</evidence>
<sequence length="526" mass="59444">MGHVAYSDDVFYPALMVCALACILFPFIGSLHQSLFNVYYRYRLTNAFFMHGANIRCVDVFPWCVGPKGKKCRRVLDADNELTLQDLEGLSPTFISNITVNDWQIGSGADSSHQLMSFSSEGVKLIGNDEENGKTPPDFTARFHPQHMRLSAAMAISGAAVTFDMGGYQSRLDMVLDLCALMGIRMGDEIVCDQCPEAEISWKEKYITPILVEIACVLPLIALPFAYWLGNRKDWVIYLVLLHIAAVLLLASLAVLNTGSTHPGRMERFVRWCVTRIFFVRFFRGFLNISNIGLNPPPVLRLSDGGHFENLALLPLLDKKLEKIVIFDGSCNPGDDKYADSLLHAIKTARQKLHCSFTGMSGRDINEDIRVKFLKMKSQQRPRSYRFRVYYYDEEDNKTSEGEILFVAPRHPSESMPLKREVTKQPKPWDVFDIELGDPDHKKWGKGPELDKDEADRLTGCCCLCCHRNSCQYISKFLLGGFPHHITANQFLTPDTFSAYHREGYAACVEADVGEFLTKQSTQESL</sequence>
<evidence type="ECO:0008006" key="4">
    <source>
        <dbReference type="Google" id="ProtNLM"/>
    </source>
</evidence>
<name>A0A9W9ZDT9_9CNID</name>
<comment type="caution">
    <text evidence="2">The sequence shown here is derived from an EMBL/GenBank/DDBJ whole genome shotgun (WGS) entry which is preliminary data.</text>
</comment>
<proteinExistence type="predicted"/>
<feature type="transmembrane region" description="Helical" evidence="1">
    <location>
        <begin position="235"/>
        <end position="257"/>
    </location>
</feature>
<feature type="transmembrane region" description="Helical" evidence="1">
    <location>
        <begin position="210"/>
        <end position="229"/>
    </location>
</feature>
<evidence type="ECO:0000313" key="2">
    <source>
        <dbReference type="EMBL" id="KAJ7379832.1"/>
    </source>
</evidence>
<keyword evidence="1" id="KW-0812">Transmembrane</keyword>
<gene>
    <name evidence="2" type="ORF">OS493_012581</name>
</gene>
<dbReference type="OrthoDB" id="5974451at2759"/>